<evidence type="ECO:0000313" key="2">
    <source>
        <dbReference type="Proteomes" id="UP001597138"/>
    </source>
</evidence>
<comment type="caution">
    <text evidence="1">The sequence shown here is derived from an EMBL/GenBank/DDBJ whole genome shotgun (WGS) entry which is preliminary data.</text>
</comment>
<proteinExistence type="predicted"/>
<dbReference type="Pfam" id="PF13715">
    <property type="entry name" value="CarbopepD_reg_2"/>
    <property type="match status" value="1"/>
</dbReference>
<accession>A0ABW4HIE9</accession>
<evidence type="ECO:0008006" key="3">
    <source>
        <dbReference type="Google" id="ProtNLM"/>
    </source>
</evidence>
<reference evidence="2" key="1">
    <citation type="journal article" date="2019" name="Int. J. Syst. Evol. Microbiol.">
        <title>The Global Catalogue of Microorganisms (GCM) 10K type strain sequencing project: providing services to taxonomists for standard genome sequencing and annotation.</title>
        <authorList>
            <consortium name="The Broad Institute Genomics Platform"/>
            <consortium name="The Broad Institute Genome Sequencing Center for Infectious Disease"/>
            <person name="Wu L."/>
            <person name="Ma J."/>
        </authorList>
    </citation>
    <scope>NUCLEOTIDE SEQUENCE [LARGE SCALE GENOMIC DNA]</scope>
    <source>
        <strain evidence="2">CCUG 70865</strain>
    </source>
</reference>
<dbReference type="SUPFAM" id="SSF49464">
    <property type="entry name" value="Carboxypeptidase regulatory domain-like"/>
    <property type="match status" value="1"/>
</dbReference>
<organism evidence="1 2">
    <name type="scientific">Flavobacterium artemisiae</name>
    <dbReference type="NCBI Taxonomy" id="2126556"/>
    <lineage>
        <taxon>Bacteria</taxon>
        <taxon>Pseudomonadati</taxon>
        <taxon>Bacteroidota</taxon>
        <taxon>Flavobacteriia</taxon>
        <taxon>Flavobacteriales</taxon>
        <taxon>Flavobacteriaceae</taxon>
        <taxon>Flavobacterium</taxon>
    </lineage>
</organism>
<dbReference type="InterPro" id="IPR008969">
    <property type="entry name" value="CarboxyPept-like_regulatory"/>
</dbReference>
<dbReference type="Proteomes" id="UP001597138">
    <property type="component" value="Unassembled WGS sequence"/>
</dbReference>
<gene>
    <name evidence="1" type="ORF">ACFSC2_19415</name>
</gene>
<dbReference type="SUPFAM" id="SSF56935">
    <property type="entry name" value="Porins"/>
    <property type="match status" value="1"/>
</dbReference>
<evidence type="ECO:0000313" key="1">
    <source>
        <dbReference type="EMBL" id="MFD1604917.1"/>
    </source>
</evidence>
<keyword evidence="2" id="KW-1185">Reference proteome</keyword>
<name>A0ABW4HIE9_9FLAO</name>
<protein>
    <recommendedName>
        <fullName evidence="3">Carboxypeptidase-like protein</fullName>
    </recommendedName>
</protein>
<dbReference type="RefSeq" id="WP_379813899.1">
    <property type="nucleotide sequence ID" value="NZ_JBHUDZ010000017.1"/>
</dbReference>
<sequence>MKKLLLFLFMSSLGFSQTLYKGNVSENGIGIPGARICILYTQRCTTSDFDGNYSIEVVKGDQLEISYIGMKTKIIKITESELVNNSERVAPIVSGDYVKKLKKYNDSIKVSKPSGYFEFNLVNDLQYEGIINITKKNNGLYELKDRYQYDKLSFEINQEYIYSTPIRLPEYQKTHAQGRSLNGNVNYQSSETNEIFSWGPNVNTLQYAQNSSEYYPQGDIENRTTAGAPQLQLYNPNRFFRNTENSKTAFTAQAESWKGNYLKVNFAYKRGNIAIPNSLNHESSTSLKYFRRVSGFGKIETLLTYNDFENNFSNANFGVNKVVFANAVTPIHFDNKIASVLQNGSQRSFSRFENNPYYLSQNNLDKNKSKTLSFNFNHKYERNENYNSVNASFQSSEIKNESGQSFYTAGIIEPNFNNRIEKYKSFSVSDVYKHTFEYNKNVESKIDMRYQQRDLFRHYFSGFASVDDFPKNAVSQNKFDVSQDRFEVLFNVNGSYYIDHAPFYDNEIVLKASSDLNYSSTVKNNLIPGYLVSAEFRRLLDEDLSLKISNTYTEAEPSLQNNNLNFNSLQYRLDQFKQLQNNLELFASKNAVTTSENSINFDLTYRINSGWSLFLNYYYKKVQNLYAPVYALNSVNWSPSVDYKQKGIEFTFEHLGGYYNDFKYNFNLNFTYYRNEVTALLNNESRLPFAGFSDINKNYIVGQPLGLIVGNGYLRDANQNVVIDEDGFPIKDSQPKILGNPNPDFVVGFFNTFQYKSFTLNLSFDWSQGGKLWNGTQQTLNYYGKSAVTGEQRNTINYVFDGVTQSGLQNTKAVSFYDANLPVEQNRWARYGVGGVAEDAIEDATYFRLNSVNLSFLSGYSRSDKKIEFKISLFVNNVFVLAKSKSAFASNAMFSSVDTSGLDYFNSPMMRSFGSALTIKF</sequence>
<dbReference type="EMBL" id="JBHUDZ010000017">
    <property type="protein sequence ID" value="MFD1604917.1"/>
    <property type="molecule type" value="Genomic_DNA"/>
</dbReference>